<keyword evidence="4 6" id="KW-1133">Transmembrane helix</keyword>
<evidence type="ECO:0000313" key="9">
    <source>
        <dbReference type="Proteomes" id="UP000700706"/>
    </source>
</evidence>
<dbReference type="InterPro" id="IPR050189">
    <property type="entry name" value="MFS_Efflux_Transporters"/>
</dbReference>
<dbReference type="InterPro" id="IPR020846">
    <property type="entry name" value="MFS_dom"/>
</dbReference>
<accession>A0A952KHR1</accession>
<evidence type="ECO:0000256" key="4">
    <source>
        <dbReference type="ARBA" id="ARBA00022989"/>
    </source>
</evidence>
<dbReference type="GO" id="GO:0005886">
    <property type="term" value="C:plasma membrane"/>
    <property type="evidence" value="ECO:0007669"/>
    <property type="project" value="UniProtKB-SubCell"/>
</dbReference>
<comment type="caution">
    <text evidence="8">The sequence shown here is derived from an EMBL/GenBank/DDBJ whole genome shotgun (WGS) entry which is preliminary data.</text>
</comment>
<feature type="transmembrane region" description="Helical" evidence="6">
    <location>
        <begin position="292"/>
        <end position="313"/>
    </location>
</feature>
<feature type="transmembrane region" description="Helical" evidence="6">
    <location>
        <begin position="74"/>
        <end position="93"/>
    </location>
</feature>
<evidence type="ECO:0000259" key="7">
    <source>
        <dbReference type="PROSITE" id="PS50850"/>
    </source>
</evidence>
<dbReference type="Gene3D" id="1.20.1250.20">
    <property type="entry name" value="MFS general substrate transporter like domains"/>
    <property type="match status" value="1"/>
</dbReference>
<feature type="transmembrane region" description="Helical" evidence="6">
    <location>
        <begin position="361"/>
        <end position="380"/>
    </location>
</feature>
<dbReference type="PANTHER" id="PTHR43124">
    <property type="entry name" value="PURINE EFFLUX PUMP PBUE"/>
    <property type="match status" value="1"/>
</dbReference>
<dbReference type="InterPro" id="IPR001958">
    <property type="entry name" value="Tet-R_TetA/multi-R_MdtG-like"/>
</dbReference>
<dbReference type="CDD" id="cd17324">
    <property type="entry name" value="MFS_NepI_like"/>
    <property type="match status" value="1"/>
</dbReference>
<evidence type="ECO:0000256" key="3">
    <source>
        <dbReference type="ARBA" id="ARBA00022692"/>
    </source>
</evidence>
<evidence type="ECO:0000256" key="2">
    <source>
        <dbReference type="ARBA" id="ARBA00022475"/>
    </source>
</evidence>
<keyword evidence="5 6" id="KW-0472">Membrane</keyword>
<dbReference type="Pfam" id="PF07690">
    <property type="entry name" value="MFS_1"/>
    <property type="match status" value="1"/>
</dbReference>
<evidence type="ECO:0000256" key="1">
    <source>
        <dbReference type="ARBA" id="ARBA00004651"/>
    </source>
</evidence>
<dbReference type="Proteomes" id="UP000700706">
    <property type="component" value="Unassembled WGS sequence"/>
</dbReference>
<dbReference type="InterPro" id="IPR036259">
    <property type="entry name" value="MFS_trans_sf"/>
</dbReference>
<feature type="transmembrane region" description="Helical" evidence="6">
    <location>
        <begin position="99"/>
        <end position="119"/>
    </location>
</feature>
<feature type="transmembrane region" description="Helical" evidence="6">
    <location>
        <begin position="162"/>
        <end position="180"/>
    </location>
</feature>
<gene>
    <name evidence="8" type="ORF">JF625_26605</name>
</gene>
<feature type="transmembrane region" description="Helical" evidence="6">
    <location>
        <begin position="207"/>
        <end position="230"/>
    </location>
</feature>
<protein>
    <submittedName>
        <fullName evidence="8">MFS transporter</fullName>
    </submittedName>
</protein>
<evidence type="ECO:0000313" key="8">
    <source>
        <dbReference type="EMBL" id="MBW8728705.1"/>
    </source>
</evidence>
<organism evidence="8 9">
    <name type="scientific">Inquilinus limosus</name>
    <dbReference type="NCBI Taxonomy" id="171674"/>
    <lineage>
        <taxon>Bacteria</taxon>
        <taxon>Pseudomonadati</taxon>
        <taxon>Pseudomonadota</taxon>
        <taxon>Alphaproteobacteria</taxon>
        <taxon>Rhodospirillales</taxon>
        <taxon>Rhodospirillaceae</taxon>
        <taxon>Inquilinus</taxon>
    </lineage>
</organism>
<feature type="transmembrane region" description="Helical" evidence="6">
    <location>
        <begin position="266"/>
        <end position="286"/>
    </location>
</feature>
<dbReference type="AlphaFoldDB" id="A0A952KHR1"/>
<dbReference type="PRINTS" id="PR01035">
    <property type="entry name" value="TCRTETA"/>
</dbReference>
<feature type="transmembrane region" description="Helical" evidence="6">
    <location>
        <begin position="131"/>
        <end position="150"/>
    </location>
</feature>
<feature type="transmembrane region" description="Helical" evidence="6">
    <location>
        <begin position="236"/>
        <end position="254"/>
    </location>
</feature>
<feature type="transmembrane region" description="Helical" evidence="6">
    <location>
        <begin position="7"/>
        <end position="30"/>
    </location>
</feature>
<feature type="transmembrane region" description="Helical" evidence="6">
    <location>
        <begin position="325"/>
        <end position="349"/>
    </location>
</feature>
<dbReference type="EMBL" id="JAEKLZ010000444">
    <property type="protein sequence ID" value="MBW8728705.1"/>
    <property type="molecule type" value="Genomic_DNA"/>
</dbReference>
<evidence type="ECO:0000256" key="5">
    <source>
        <dbReference type="ARBA" id="ARBA00023136"/>
    </source>
</evidence>
<dbReference type="PROSITE" id="PS50850">
    <property type="entry name" value="MFS"/>
    <property type="match status" value="1"/>
</dbReference>
<sequence>MAQARDIRIWVLALGTFAIGTDVFVVSGILPAISAHFGTDLDAAGQTVTAYALTYALAAPLLVPLTAALRQVRVVIVTLAIFALANALCAAAPTYWTLMAMRVIAGAVAALYTSTAYALAASQAEPHRKGAAIATVALGLTASAVFGVPIGTAIGEALGWRMTFWLITALSAAAVAALVANPPREKSVVAAVPGYTARLAPLGQRSVLLALAPSLLWNTANLTSYTYLGAILSQRFAPHVAVILFSIYGIGGLIGSQCGGRLVDRFGAVIPLAACLAIAAVNQSLMGFSLQSAWMTAPALAVWSITGWGTFAPQQTRLIDLAPDSSALVIALNHSVIYIGTAAGAGLGGAALARGLALDDLHWITAALLSAALLALVATGRSARRLPSARLTRPR</sequence>
<reference evidence="8" key="1">
    <citation type="submission" date="2020-06" db="EMBL/GenBank/DDBJ databases">
        <title>Stable isotope informed genome-resolved metagenomics uncovers potential trophic interactions in rhizosphere soil.</title>
        <authorList>
            <person name="Starr E.P."/>
            <person name="Shi S."/>
            <person name="Blazewicz S.J."/>
            <person name="Koch B.J."/>
            <person name="Probst A.J."/>
            <person name="Hungate B.A."/>
            <person name="Pett-Ridge J."/>
            <person name="Firestone M.K."/>
            <person name="Banfield J.F."/>
        </authorList>
    </citation>
    <scope>NUCLEOTIDE SEQUENCE</scope>
    <source>
        <strain evidence="8">YM_69_17</strain>
    </source>
</reference>
<comment type="subcellular location">
    <subcellularLocation>
        <location evidence="1">Cell membrane</location>
        <topology evidence="1">Multi-pass membrane protein</topology>
    </subcellularLocation>
</comment>
<dbReference type="InterPro" id="IPR011701">
    <property type="entry name" value="MFS"/>
</dbReference>
<feature type="domain" description="Major facilitator superfamily (MFS) profile" evidence="7">
    <location>
        <begin position="8"/>
        <end position="384"/>
    </location>
</feature>
<dbReference type="SUPFAM" id="SSF103473">
    <property type="entry name" value="MFS general substrate transporter"/>
    <property type="match status" value="1"/>
</dbReference>
<evidence type="ECO:0000256" key="6">
    <source>
        <dbReference type="SAM" id="Phobius"/>
    </source>
</evidence>
<name>A0A952KHR1_9PROT</name>
<dbReference type="PANTHER" id="PTHR43124:SF10">
    <property type="entry name" value="PURINE EFFLUX PUMP PBUE"/>
    <property type="match status" value="1"/>
</dbReference>
<dbReference type="GO" id="GO:0022857">
    <property type="term" value="F:transmembrane transporter activity"/>
    <property type="evidence" value="ECO:0007669"/>
    <property type="project" value="InterPro"/>
</dbReference>
<keyword evidence="2" id="KW-1003">Cell membrane</keyword>
<proteinExistence type="predicted"/>
<feature type="transmembrane region" description="Helical" evidence="6">
    <location>
        <begin position="50"/>
        <end position="67"/>
    </location>
</feature>
<keyword evidence="3 6" id="KW-0812">Transmembrane</keyword>